<sequence>MYGVIYCPTSHPHHLSIVSSRLLLPPPCHLSTPSSRPLLSLTTPPVHPFIKTSPVPHPHHLSTPSSRPLLSLTTPPVHPFIKTSPASHHLTCPPLHHDLSCPPTISPVHPIITTFPSLFLSHGTSSCGRKSEFGHGLTTITTKLTQARVGSVAPHTGPPATLLYGWPGVGAVVNRGTQVDRRTPVRVVIGVGGRGYKGSRRRGRVKRSRRKGIDKSKESSGRV</sequence>
<keyword evidence="3" id="KW-1185">Reference proteome</keyword>
<comment type="caution">
    <text evidence="2">The sequence shown here is derived from an EMBL/GenBank/DDBJ whole genome shotgun (WGS) entry which is preliminary data.</text>
</comment>
<name>A0AAE1G7R0_PETCI</name>
<feature type="compositionally biased region" description="Basic residues" evidence="1">
    <location>
        <begin position="197"/>
        <end position="210"/>
    </location>
</feature>
<feature type="compositionally biased region" description="Basic and acidic residues" evidence="1">
    <location>
        <begin position="211"/>
        <end position="223"/>
    </location>
</feature>
<protein>
    <submittedName>
        <fullName evidence="2">Uncharacterized protein</fullName>
    </submittedName>
</protein>
<dbReference type="EMBL" id="JAWQEG010000668">
    <property type="protein sequence ID" value="KAK3886834.1"/>
    <property type="molecule type" value="Genomic_DNA"/>
</dbReference>
<gene>
    <name evidence="2" type="ORF">Pcinc_009059</name>
</gene>
<dbReference type="Proteomes" id="UP001286313">
    <property type="component" value="Unassembled WGS sequence"/>
</dbReference>
<proteinExistence type="predicted"/>
<feature type="region of interest" description="Disordered" evidence="1">
    <location>
        <begin position="192"/>
        <end position="223"/>
    </location>
</feature>
<accession>A0AAE1G7R0</accession>
<organism evidence="2 3">
    <name type="scientific">Petrolisthes cinctipes</name>
    <name type="common">Flat porcelain crab</name>
    <dbReference type="NCBI Taxonomy" id="88211"/>
    <lineage>
        <taxon>Eukaryota</taxon>
        <taxon>Metazoa</taxon>
        <taxon>Ecdysozoa</taxon>
        <taxon>Arthropoda</taxon>
        <taxon>Crustacea</taxon>
        <taxon>Multicrustacea</taxon>
        <taxon>Malacostraca</taxon>
        <taxon>Eumalacostraca</taxon>
        <taxon>Eucarida</taxon>
        <taxon>Decapoda</taxon>
        <taxon>Pleocyemata</taxon>
        <taxon>Anomura</taxon>
        <taxon>Galatheoidea</taxon>
        <taxon>Porcellanidae</taxon>
        <taxon>Petrolisthes</taxon>
    </lineage>
</organism>
<evidence type="ECO:0000313" key="2">
    <source>
        <dbReference type="EMBL" id="KAK3886834.1"/>
    </source>
</evidence>
<reference evidence="2" key="1">
    <citation type="submission" date="2023-10" db="EMBL/GenBank/DDBJ databases">
        <title>Genome assemblies of two species of porcelain crab, Petrolisthes cinctipes and Petrolisthes manimaculis (Anomura: Porcellanidae).</title>
        <authorList>
            <person name="Angst P."/>
        </authorList>
    </citation>
    <scope>NUCLEOTIDE SEQUENCE</scope>
    <source>
        <strain evidence="2">PB745_01</strain>
        <tissue evidence="2">Gill</tissue>
    </source>
</reference>
<evidence type="ECO:0000313" key="3">
    <source>
        <dbReference type="Proteomes" id="UP001286313"/>
    </source>
</evidence>
<dbReference type="AlphaFoldDB" id="A0AAE1G7R0"/>
<evidence type="ECO:0000256" key="1">
    <source>
        <dbReference type="SAM" id="MobiDB-lite"/>
    </source>
</evidence>